<accession>A0A6G0U0V2</accession>
<sequence length="305" mass="35306">MVGDDRVLEVRYKDNVYYEITAEQCTGCSILGGAGGGMTAALTIAGQRVVVRVAVPWVSGRSRGWRWRWWPPRDPVTTIVGPSGSDDVKSANLIIFTSADQVIKPNLTKKNSIIIFDDVICDPQSVIKKYFSICRHSGASSVFYLAQTYSKIPKQLNLRHLFNDHSSADMDFSEFRKISNLCWSHNDYGFMVIDKTREMTKREEKQKKMEIRVLNKKIRELYKQKERRLSQRLFSLKMTIPDDAMFSCVIPYKIWRVMAYPFAYSESDLLIMKRKVIRKYQRMNTTGTGLIEIERFKKCSKTFIS</sequence>
<reference evidence="1 2" key="1">
    <citation type="submission" date="2019-08" db="EMBL/GenBank/DDBJ databases">
        <title>The genome of the soybean aphid Biotype 1, its phylome, world population structure and adaptation to the North American continent.</title>
        <authorList>
            <person name="Giordano R."/>
            <person name="Donthu R.K."/>
            <person name="Hernandez A.G."/>
            <person name="Wright C.L."/>
            <person name="Zimin A.V."/>
        </authorList>
    </citation>
    <scope>NUCLEOTIDE SEQUENCE [LARGE SCALE GENOMIC DNA]</scope>
    <source>
        <tissue evidence="1">Whole aphids</tissue>
    </source>
</reference>
<name>A0A6G0U0V2_APHGL</name>
<organism evidence="1 2">
    <name type="scientific">Aphis glycines</name>
    <name type="common">Soybean aphid</name>
    <dbReference type="NCBI Taxonomy" id="307491"/>
    <lineage>
        <taxon>Eukaryota</taxon>
        <taxon>Metazoa</taxon>
        <taxon>Ecdysozoa</taxon>
        <taxon>Arthropoda</taxon>
        <taxon>Hexapoda</taxon>
        <taxon>Insecta</taxon>
        <taxon>Pterygota</taxon>
        <taxon>Neoptera</taxon>
        <taxon>Paraneoptera</taxon>
        <taxon>Hemiptera</taxon>
        <taxon>Sternorrhyncha</taxon>
        <taxon>Aphidomorpha</taxon>
        <taxon>Aphidoidea</taxon>
        <taxon>Aphididae</taxon>
        <taxon>Aphidini</taxon>
        <taxon>Aphis</taxon>
        <taxon>Aphis</taxon>
    </lineage>
</organism>
<comment type="caution">
    <text evidence="1">The sequence shown here is derived from an EMBL/GenBank/DDBJ whole genome shotgun (WGS) entry which is preliminary data.</text>
</comment>
<proteinExistence type="predicted"/>
<dbReference type="Proteomes" id="UP000475862">
    <property type="component" value="Unassembled WGS sequence"/>
</dbReference>
<keyword evidence="2" id="KW-1185">Reference proteome</keyword>
<evidence type="ECO:0000313" key="2">
    <source>
        <dbReference type="Proteomes" id="UP000475862"/>
    </source>
</evidence>
<dbReference type="AlphaFoldDB" id="A0A6G0U0V2"/>
<protein>
    <submittedName>
        <fullName evidence="1">Uncharacterized protein</fullName>
    </submittedName>
</protein>
<gene>
    <name evidence="1" type="ORF">AGLY_002652</name>
</gene>
<evidence type="ECO:0000313" key="1">
    <source>
        <dbReference type="EMBL" id="KAE9542741.1"/>
    </source>
</evidence>
<dbReference type="EMBL" id="VYZN01000009">
    <property type="protein sequence ID" value="KAE9542741.1"/>
    <property type="molecule type" value="Genomic_DNA"/>
</dbReference>